<feature type="non-terminal residue" evidence="1">
    <location>
        <position position="130"/>
    </location>
</feature>
<dbReference type="AlphaFoldDB" id="A0A0B6Z027"/>
<gene>
    <name evidence="1" type="primary">ORF41286</name>
</gene>
<reference evidence="1" key="1">
    <citation type="submission" date="2014-12" db="EMBL/GenBank/DDBJ databases">
        <title>Insight into the proteome of Arion vulgaris.</title>
        <authorList>
            <person name="Aradska J."/>
            <person name="Bulat T."/>
            <person name="Smidak R."/>
            <person name="Sarate P."/>
            <person name="Gangsoo J."/>
            <person name="Sialana F."/>
            <person name="Bilban M."/>
            <person name="Lubec G."/>
        </authorList>
    </citation>
    <scope>NUCLEOTIDE SEQUENCE</scope>
    <source>
        <tissue evidence="1">Skin</tissue>
    </source>
</reference>
<evidence type="ECO:0000313" key="1">
    <source>
        <dbReference type="EMBL" id="CEK61095.1"/>
    </source>
</evidence>
<accession>A0A0B6Z027</accession>
<feature type="non-terminal residue" evidence="1">
    <location>
        <position position="1"/>
    </location>
</feature>
<name>A0A0B6Z027_9EUPU</name>
<protein>
    <submittedName>
        <fullName evidence="1">Uncharacterized protein</fullName>
    </submittedName>
</protein>
<proteinExistence type="predicted"/>
<organism evidence="1">
    <name type="scientific">Arion vulgaris</name>
    <dbReference type="NCBI Taxonomy" id="1028688"/>
    <lineage>
        <taxon>Eukaryota</taxon>
        <taxon>Metazoa</taxon>
        <taxon>Spiralia</taxon>
        <taxon>Lophotrochozoa</taxon>
        <taxon>Mollusca</taxon>
        <taxon>Gastropoda</taxon>
        <taxon>Heterobranchia</taxon>
        <taxon>Euthyneura</taxon>
        <taxon>Panpulmonata</taxon>
        <taxon>Eupulmonata</taxon>
        <taxon>Stylommatophora</taxon>
        <taxon>Helicina</taxon>
        <taxon>Arionoidea</taxon>
        <taxon>Arionidae</taxon>
        <taxon>Arion</taxon>
    </lineage>
</organism>
<dbReference type="EMBL" id="HACG01014230">
    <property type="protein sequence ID" value="CEK61095.1"/>
    <property type="molecule type" value="Transcribed_RNA"/>
</dbReference>
<sequence>SKITVYYPRTQSISINDNNNSNLFSSSCNTSPTSLTKARLLCCRTRCRLHQEISQHQYLYTRINCKQTMKTNDIIRTSYNHKNIRSLFEDRNVVGLDLSTENQMQLQTSDDFVLILDDHLRVMFVSRNVQ</sequence>